<gene>
    <name evidence="2" type="ORF">GLOTRDRAFT_137746</name>
</gene>
<sequence>MTPTMRKYLDIKASHAPHSRPPSRPDSAQSCHSQGAEVQSTKRTLQSKPQDIAKAPVDLAHFRSASAPQAVPERHRQTLRSGDTTQPSSDRAQSSRHPNHSRPASSNDRRRADMPPPEHIPSRPAQRPVSSLSTRSHDAALHSTAESSQAPFKHVQGNSTGPVPTGLVRRPALPGTQVLSTMSAPLRPPLHQRAATTESGRDGPLRPLTGNEPEVKSESTDLARSTKGPKRVPVSYLETSKPEGREEKRPLKSAFRELTSVNTNSAMSADGSATNPLPKATTLKRTKSKAALPSQPPATKTRAAALSKSETGTTTTREVRSEVKGTKDAPLRSTSRMDNAPSSQRGNEARAKETKKEAAKPVWGQRAASKSGPAKASGAKQSSMNKKENVGAGARPGSKKQTPEPEKIPLPSSPLASPTPSLVPLPPSPDVAEAILPPEDSTAPAEPREAAEELESMNDNAEASEELHDEAAPLALDPATATQPITTAKNQALRSRVAFLQDELPTPARTPISKLVSAIERGFIFTPGSPQAGLEPYDLSLDSSIDIMTPIPALAIPAKDAGDQSF</sequence>
<dbReference type="GeneID" id="19303827"/>
<feature type="compositionally biased region" description="Basic and acidic residues" evidence="1">
    <location>
        <begin position="317"/>
        <end position="330"/>
    </location>
</feature>
<dbReference type="OrthoDB" id="46159at2759"/>
<feature type="region of interest" description="Disordered" evidence="1">
    <location>
        <begin position="1"/>
        <end position="488"/>
    </location>
</feature>
<protein>
    <submittedName>
        <fullName evidence="2">Uncharacterized protein</fullName>
    </submittedName>
</protein>
<feature type="compositionally biased region" description="Polar residues" evidence="1">
    <location>
        <begin position="29"/>
        <end position="49"/>
    </location>
</feature>
<feature type="compositionally biased region" description="Low complexity" evidence="1">
    <location>
        <begin position="409"/>
        <end position="420"/>
    </location>
</feature>
<dbReference type="EMBL" id="KB469299">
    <property type="protein sequence ID" value="EPQ57415.1"/>
    <property type="molecule type" value="Genomic_DNA"/>
</dbReference>
<dbReference type="HOGENOM" id="CLU_481506_0_0_1"/>
<name>S7RS02_GLOTA</name>
<accession>S7RS02</accession>
<dbReference type="RefSeq" id="XP_007864519.1">
    <property type="nucleotide sequence ID" value="XM_007866328.1"/>
</dbReference>
<dbReference type="KEGG" id="gtr:GLOTRDRAFT_137746"/>
<feature type="compositionally biased region" description="Basic and acidic residues" evidence="1">
    <location>
        <begin position="240"/>
        <end position="250"/>
    </location>
</feature>
<evidence type="ECO:0000313" key="2">
    <source>
        <dbReference type="EMBL" id="EPQ57415.1"/>
    </source>
</evidence>
<feature type="compositionally biased region" description="Acidic residues" evidence="1">
    <location>
        <begin position="452"/>
        <end position="464"/>
    </location>
</feature>
<feature type="compositionally biased region" description="Low complexity" evidence="1">
    <location>
        <begin position="367"/>
        <end position="383"/>
    </location>
</feature>
<feature type="compositionally biased region" description="Polar residues" evidence="1">
    <location>
        <begin position="144"/>
        <end position="162"/>
    </location>
</feature>
<dbReference type="AlphaFoldDB" id="S7RS02"/>
<feature type="compositionally biased region" description="Polar residues" evidence="1">
    <location>
        <begin position="259"/>
        <end position="275"/>
    </location>
</feature>
<feature type="compositionally biased region" description="Polar residues" evidence="1">
    <location>
        <begin position="332"/>
        <end position="346"/>
    </location>
</feature>
<proteinExistence type="predicted"/>
<dbReference type="STRING" id="670483.S7RS02"/>
<dbReference type="Proteomes" id="UP000030669">
    <property type="component" value="Unassembled WGS sequence"/>
</dbReference>
<reference evidence="2 3" key="1">
    <citation type="journal article" date="2012" name="Science">
        <title>The Paleozoic origin of enzymatic lignin decomposition reconstructed from 31 fungal genomes.</title>
        <authorList>
            <person name="Floudas D."/>
            <person name="Binder M."/>
            <person name="Riley R."/>
            <person name="Barry K."/>
            <person name="Blanchette R.A."/>
            <person name="Henrissat B."/>
            <person name="Martinez A.T."/>
            <person name="Otillar R."/>
            <person name="Spatafora J.W."/>
            <person name="Yadav J.S."/>
            <person name="Aerts A."/>
            <person name="Benoit I."/>
            <person name="Boyd A."/>
            <person name="Carlson A."/>
            <person name="Copeland A."/>
            <person name="Coutinho P.M."/>
            <person name="de Vries R.P."/>
            <person name="Ferreira P."/>
            <person name="Findley K."/>
            <person name="Foster B."/>
            <person name="Gaskell J."/>
            <person name="Glotzer D."/>
            <person name="Gorecki P."/>
            <person name="Heitman J."/>
            <person name="Hesse C."/>
            <person name="Hori C."/>
            <person name="Igarashi K."/>
            <person name="Jurgens J.A."/>
            <person name="Kallen N."/>
            <person name="Kersten P."/>
            <person name="Kohler A."/>
            <person name="Kuees U."/>
            <person name="Kumar T.K.A."/>
            <person name="Kuo A."/>
            <person name="LaButti K."/>
            <person name="Larrondo L.F."/>
            <person name="Lindquist E."/>
            <person name="Ling A."/>
            <person name="Lombard V."/>
            <person name="Lucas S."/>
            <person name="Lundell T."/>
            <person name="Martin R."/>
            <person name="McLaughlin D.J."/>
            <person name="Morgenstern I."/>
            <person name="Morin E."/>
            <person name="Murat C."/>
            <person name="Nagy L.G."/>
            <person name="Nolan M."/>
            <person name="Ohm R.A."/>
            <person name="Patyshakuliyeva A."/>
            <person name="Rokas A."/>
            <person name="Ruiz-Duenas F.J."/>
            <person name="Sabat G."/>
            <person name="Salamov A."/>
            <person name="Samejima M."/>
            <person name="Schmutz J."/>
            <person name="Slot J.C."/>
            <person name="St John F."/>
            <person name="Stenlid J."/>
            <person name="Sun H."/>
            <person name="Sun S."/>
            <person name="Syed K."/>
            <person name="Tsang A."/>
            <person name="Wiebenga A."/>
            <person name="Young D."/>
            <person name="Pisabarro A."/>
            <person name="Eastwood D.C."/>
            <person name="Martin F."/>
            <person name="Cullen D."/>
            <person name="Grigoriev I.V."/>
            <person name="Hibbett D.S."/>
        </authorList>
    </citation>
    <scope>NUCLEOTIDE SEQUENCE [LARGE SCALE GENOMIC DNA]</scope>
    <source>
        <strain evidence="2 3">ATCC 11539</strain>
    </source>
</reference>
<feature type="compositionally biased region" description="Polar residues" evidence="1">
    <location>
        <begin position="79"/>
        <end position="106"/>
    </location>
</feature>
<feature type="compositionally biased region" description="Basic and acidic residues" evidence="1">
    <location>
        <begin position="347"/>
        <end position="359"/>
    </location>
</feature>
<dbReference type="OMA" id="DEECNEQ"/>
<feature type="compositionally biased region" description="Low complexity" evidence="1">
    <location>
        <begin position="472"/>
        <end position="482"/>
    </location>
</feature>
<organism evidence="2 3">
    <name type="scientific">Gloeophyllum trabeum (strain ATCC 11539 / FP-39264 / Madison 617)</name>
    <name type="common">Brown rot fungus</name>
    <dbReference type="NCBI Taxonomy" id="670483"/>
    <lineage>
        <taxon>Eukaryota</taxon>
        <taxon>Fungi</taxon>
        <taxon>Dikarya</taxon>
        <taxon>Basidiomycota</taxon>
        <taxon>Agaricomycotina</taxon>
        <taxon>Agaricomycetes</taxon>
        <taxon>Gloeophyllales</taxon>
        <taxon>Gloeophyllaceae</taxon>
        <taxon>Gloeophyllum</taxon>
    </lineage>
</organism>
<keyword evidence="3" id="KW-1185">Reference proteome</keyword>
<evidence type="ECO:0000313" key="3">
    <source>
        <dbReference type="Proteomes" id="UP000030669"/>
    </source>
</evidence>
<evidence type="ECO:0000256" key="1">
    <source>
        <dbReference type="SAM" id="MobiDB-lite"/>
    </source>
</evidence>